<proteinExistence type="inferred from homology"/>
<dbReference type="EMBL" id="CAEZSL010000035">
    <property type="protein sequence ID" value="CAB4537490.1"/>
    <property type="molecule type" value="Genomic_DNA"/>
</dbReference>
<dbReference type="Pfam" id="PF05698">
    <property type="entry name" value="Trigger_C"/>
    <property type="match status" value="1"/>
</dbReference>
<dbReference type="InterPro" id="IPR008880">
    <property type="entry name" value="Trigger_fac_C"/>
</dbReference>
<dbReference type="Gene3D" id="3.30.70.1050">
    <property type="entry name" value="Trigger factor ribosome-binding domain"/>
    <property type="match status" value="1"/>
</dbReference>
<dbReference type="EMBL" id="CAEZZV010000050">
    <property type="protein sequence ID" value="CAB4775919.1"/>
    <property type="molecule type" value="Genomic_DNA"/>
</dbReference>
<dbReference type="InterPro" id="IPR005215">
    <property type="entry name" value="Trig_fac"/>
</dbReference>
<evidence type="ECO:0000313" key="15">
    <source>
        <dbReference type="EMBL" id="CAB5045875.1"/>
    </source>
</evidence>
<dbReference type="HAMAP" id="MF_00303">
    <property type="entry name" value="Trigger_factor_Tig"/>
    <property type="match status" value="1"/>
</dbReference>
<dbReference type="InterPro" id="IPR008881">
    <property type="entry name" value="Trigger_fac_ribosome-bd_bac"/>
</dbReference>
<dbReference type="PANTHER" id="PTHR30560">
    <property type="entry name" value="TRIGGER FACTOR CHAPERONE AND PEPTIDYL-PROLYL CIS/TRANS ISOMERASE"/>
    <property type="match status" value="1"/>
</dbReference>
<dbReference type="InterPro" id="IPR046357">
    <property type="entry name" value="PPIase_dom_sf"/>
</dbReference>
<dbReference type="EMBL" id="CAFBRX010000013">
    <property type="protein sequence ID" value="CAB5112465.1"/>
    <property type="molecule type" value="Genomic_DNA"/>
</dbReference>
<dbReference type="GO" id="GO:0051083">
    <property type="term" value="P:'de novo' cotranslational protein folding"/>
    <property type="evidence" value="ECO:0007669"/>
    <property type="project" value="TreeGrafter"/>
</dbReference>
<dbReference type="AlphaFoldDB" id="A0A6J6BEB0"/>
<evidence type="ECO:0000313" key="14">
    <source>
        <dbReference type="EMBL" id="CAB4970437.1"/>
    </source>
</evidence>
<dbReference type="PANTHER" id="PTHR30560:SF3">
    <property type="entry name" value="TRIGGER FACTOR-LIKE PROTEIN TIG, CHLOROPLASTIC"/>
    <property type="match status" value="1"/>
</dbReference>
<evidence type="ECO:0000313" key="11">
    <source>
        <dbReference type="EMBL" id="CAB4592450.1"/>
    </source>
</evidence>
<dbReference type="EMBL" id="CAFBQJ010000032">
    <property type="protein sequence ID" value="CAB5045875.1"/>
    <property type="molecule type" value="Genomic_DNA"/>
</dbReference>
<sequence length="504" mass="55765">MPYDESSVRHRRYTLLSVKTTCEPLEGNKVKLSVEVDETDFARDIDAAFAKIALEVRLPGFRAGKAPRKVLEARIGIGAAREQALRDAVPQYLGLAVREHNVDIIATPQIDITGGQEDGPVSFDATCEIRPVILLPGYAGLRAEVPAIEVPDQEIDDVLDAERRRLGKLETVDRAAKEGDFVIVDLVGSRDGEPVVGLAVEEWSYEIGKKWVAPSFDENLVGQVAGASFAFSDTPSGTQDPADFAVTLTSVQELVVPELSDAWVAENIEDFENVAEWRESVVDRLTTNRLNQVRNVVVEKVTDALIELADIETPEVMVAADLQRRVENTIRQFQGQGINIDQWLQATGQDAQSFVEGLRPQSQKAVKVDLALRAVVKAENLEATDEEVENEFESMADRSNEAAFREHQMAGSPKNKKIKFVSVEQIRAAYQANDAVVDLAAEISKSKALDWLIHRVEYVDPSGNVLDRDAVIGHSESDHQHDHDDHDHEHDETSSDTESAEHDH</sequence>
<evidence type="ECO:0000256" key="1">
    <source>
        <dbReference type="ARBA" id="ARBA00000971"/>
    </source>
</evidence>
<dbReference type="GO" id="GO:0043022">
    <property type="term" value="F:ribosome binding"/>
    <property type="evidence" value="ECO:0007669"/>
    <property type="project" value="TreeGrafter"/>
</dbReference>
<evidence type="ECO:0000256" key="2">
    <source>
        <dbReference type="ARBA" id="ARBA00005464"/>
    </source>
</evidence>
<reference evidence="10" key="1">
    <citation type="submission" date="2020-05" db="EMBL/GenBank/DDBJ databases">
        <authorList>
            <person name="Chiriac C."/>
            <person name="Salcher M."/>
            <person name="Ghai R."/>
            <person name="Kavagutti S V."/>
        </authorList>
    </citation>
    <scope>NUCLEOTIDE SEQUENCE</scope>
</reference>
<keyword evidence="5" id="KW-0143">Chaperone</keyword>
<dbReference type="InterPro" id="IPR027304">
    <property type="entry name" value="Trigger_fact/SurA_dom_sf"/>
</dbReference>
<dbReference type="Gene3D" id="3.10.50.40">
    <property type="match status" value="1"/>
</dbReference>
<organism evidence="10">
    <name type="scientific">freshwater metagenome</name>
    <dbReference type="NCBI Taxonomy" id="449393"/>
    <lineage>
        <taxon>unclassified sequences</taxon>
        <taxon>metagenomes</taxon>
        <taxon>ecological metagenomes</taxon>
    </lineage>
</organism>
<evidence type="ECO:0000256" key="4">
    <source>
        <dbReference type="ARBA" id="ARBA00023110"/>
    </source>
</evidence>
<dbReference type="SUPFAM" id="SSF109998">
    <property type="entry name" value="Triger factor/SurA peptide-binding domain-like"/>
    <property type="match status" value="1"/>
</dbReference>
<dbReference type="EMBL" id="CAFBNZ010000079">
    <property type="protein sequence ID" value="CAB4970437.1"/>
    <property type="molecule type" value="Genomic_DNA"/>
</dbReference>
<feature type="domain" description="Trigger factor C-terminal" evidence="9">
    <location>
        <begin position="274"/>
        <end position="400"/>
    </location>
</feature>
<evidence type="ECO:0000313" key="12">
    <source>
        <dbReference type="EMBL" id="CAB4636507.1"/>
    </source>
</evidence>
<evidence type="ECO:0000256" key="6">
    <source>
        <dbReference type="ARBA" id="ARBA00023235"/>
    </source>
</evidence>
<dbReference type="Gene3D" id="1.10.3120.10">
    <property type="entry name" value="Trigger factor, C-terminal domain"/>
    <property type="match status" value="1"/>
</dbReference>
<dbReference type="GO" id="GO:0043335">
    <property type="term" value="P:protein unfolding"/>
    <property type="evidence" value="ECO:0007669"/>
    <property type="project" value="TreeGrafter"/>
</dbReference>
<evidence type="ECO:0000256" key="3">
    <source>
        <dbReference type="ARBA" id="ARBA00013194"/>
    </source>
</evidence>
<dbReference type="GO" id="GO:0003755">
    <property type="term" value="F:peptidyl-prolyl cis-trans isomerase activity"/>
    <property type="evidence" value="ECO:0007669"/>
    <property type="project" value="UniProtKB-KW"/>
</dbReference>
<feature type="domain" description="Trigger factor ribosome-binding bacterial" evidence="8">
    <location>
        <begin position="19"/>
        <end position="160"/>
    </location>
</feature>
<dbReference type="GO" id="GO:0015031">
    <property type="term" value="P:protein transport"/>
    <property type="evidence" value="ECO:0007669"/>
    <property type="project" value="InterPro"/>
</dbReference>
<dbReference type="EC" id="5.2.1.8" evidence="3"/>
<dbReference type="InterPro" id="IPR036611">
    <property type="entry name" value="Trigger_fac_ribosome-bd_sf"/>
</dbReference>
<evidence type="ECO:0000259" key="8">
    <source>
        <dbReference type="Pfam" id="PF05697"/>
    </source>
</evidence>
<comment type="catalytic activity">
    <reaction evidence="1">
        <text>[protein]-peptidylproline (omega=180) = [protein]-peptidylproline (omega=0)</text>
        <dbReference type="Rhea" id="RHEA:16237"/>
        <dbReference type="Rhea" id="RHEA-COMP:10747"/>
        <dbReference type="Rhea" id="RHEA-COMP:10748"/>
        <dbReference type="ChEBI" id="CHEBI:83833"/>
        <dbReference type="ChEBI" id="CHEBI:83834"/>
        <dbReference type="EC" id="5.2.1.8"/>
    </reaction>
</comment>
<dbReference type="NCBIfam" id="TIGR00115">
    <property type="entry name" value="tig"/>
    <property type="match status" value="1"/>
</dbReference>
<dbReference type="GO" id="GO:0044183">
    <property type="term" value="F:protein folding chaperone"/>
    <property type="evidence" value="ECO:0007669"/>
    <property type="project" value="TreeGrafter"/>
</dbReference>
<evidence type="ECO:0000256" key="5">
    <source>
        <dbReference type="ARBA" id="ARBA00023186"/>
    </source>
</evidence>
<dbReference type="InterPro" id="IPR037041">
    <property type="entry name" value="Trigger_fac_C_sf"/>
</dbReference>
<feature type="region of interest" description="Disordered" evidence="7">
    <location>
        <begin position="475"/>
        <end position="504"/>
    </location>
</feature>
<dbReference type="EMBL" id="CAEZVL010000167">
    <property type="protein sequence ID" value="CAB4636507.1"/>
    <property type="molecule type" value="Genomic_DNA"/>
</dbReference>
<accession>A0A6J6BEB0</accession>
<evidence type="ECO:0000313" key="13">
    <source>
        <dbReference type="EMBL" id="CAB4775919.1"/>
    </source>
</evidence>
<comment type="similarity">
    <text evidence="2">Belongs to the FKBP-type PPIase family. Tig subfamily.</text>
</comment>
<keyword evidence="6" id="KW-0413">Isomerase</keyword>
<gene>
    <name evidence="10" type="ORF">UFOPK1421_00453</name>
    <name evidence="11" type="ORF">UFOPK1820_00229</name>
    <name evidence="12" type="ORF">UFOPK1960_01014</name>
    <name evidence="13" type="ORF">UFOPK2921_00537</name>
    <name evidence="14" type="ORF">UFOPK3889_00547</name>
    <name evidence="15" type="ORF">UFOPK4275_00288</name>
    <name evidence="16" type="ORF">UFOPK4422_00240</name>
</gene>
<evidence type="ECO:0000313" key="16">
    <source>
        <dbReference type="EMBL" id="CAB5112465.1"/>
    </source>
</evidence>
<dbReference type="EMBL" id="CAEZUK010000022">
    <property type="protein sequence ID" value="CAB4592450.1"/>
    <property type="molecule type" value="Genomic_DNA"/>
</dbReference>
<evidence type="ECO:0000256" key="7">
    <source>
        <dbReference type="SAM" id="MobiDB-lite"/>
    </source>
</evidence>
<protein>
    <recommendedName>
        <fullName evidence="3">peptidylprolyl isomerase</fullName>
        <ecNumber evidence="3">5.2.1.8</ecNumber>
    </recommendedName>
</protein>
<dbReference type="SUPFAM" id="SSF54534">
    <property type="entry name" value="FKBP-like"/>
    <property type="match status" value="1"/>
</dbReference>
<evidence type="ECO:0000259" key="9">
    <source>
        <dbReference type="Pfam" id="PF05698"/>
    </source>
</evidence>
<dbReference type="Pfam" id="PF05697">
    <property type="entry name" value="Trigger_N"/>
    <property type="match status" value="1"/>
</dbReference>
<keyword evidence="4" id="KW-0697">Rotamase</keyword>
<dbReference type="SUPFAM" id="SSF102735">
    <property type="entry name" value="Trigger factor ribosome-binding domain"/>
    <property type="match status" value="1"/>
</dbReference>
<name>A0A6J6BEB0_9ZZZZ</name>
<evidence type="ECO:0000313" key="10">
    <source>
        <dbReference type="EMBL" id="CAB4537490.1"/>
    </source>
</evidence>